<feature type="region of interest" description="Disordered" evidence="1">
    <location>
        <begin position="62"/>
        <end position="82"/>
    </location>
</feature>
<accession>A0ABR1AU97</accession>
<name>A0ABR1AU97_POLSC</name>
<dbReference type="EMBL" id="JAWJWF010000045">
    <property type="protein sequence ID" value="KAK6627306.1"/>
    <property type="molecule type" value="Genomic_DNA"/>
</dbReference>
<evidence type="ECO:0000313" key="2">
    <source>
        <dbReference type="EMBL" id="KAK6627306.1"/>
    </source>
</evidence>
<dbReference type="Proteomes" id="UP001359485">
    <property type="component" value="Unassembled WGS sequence"/>
</dbReference>
<sequence length="128" mass="14223">MGDLLGLAHPFYLNCQVLQNAQTRVGLHKEVLTSSVTILLLFQLSPSAKVFRWFKLAPSNAHPLSRPESGFVDGDKSQKDGDEDCFKVDGIAYDEEGILEGSQSLLESLGSRKRKKLLKLQLGRMTTF</sequence>
<proteinExistence type="predicted"/>
<protein>
    <submittedName>
        <fullName evidence="2">Uncharacterized protein</fullName>
    </submittedName>
</protein>
<organism evidence="2 3">
    <name type="scientific">Polyplax serrata</name>
    <name type="common">Common mouse louse</name>
    <dbReference type="NCBI Taxonomy" id="468196"/>
    <lineage>
        <taxon>Eukaryota</taxon>
        <taxon>Metazoa</taxon>
        <taxon>Ecdysozoa</taxon>
        <taxon>Arthropoda</taxon>
        <taxon>Hexapoda</taxon>
        <taxon>Insecta</taxon>
        <taxon>Pterygota</taxon>
        <taxon>Neoptera</taxon>
        <taxon>Paraneoptera</taxon>
        <taxon>Psocodea</taxon>
        <taxon>Troctomorpha</taxon>
        <taxon>Phthiraptera</taxon>
        <taxon>Anoplura</taxon>
        <taxon>Polyplacidae</taxon>
        <taxon>Polyplax</taxon>
    </lineage>
</organism>
<evidence type="ECO:0000313" key="3">
    <source>
        <dbReference type="Proteomes" id="UP001359485"/>
    </source>
</evidence>
<feature type="compositionally biased region" description="Basic and acidic residues" evidence="1">
    <location>
        <begin position="73"/>
        <end position="82"/>
    </location>
</feature>
<evidence type="ECO:0000256" key="1">
    <source>
        <dbReference type="SAM" id="MobiDB-lite"/>
    </source>
</evidence>
<reference evidence="2 3" key="1">
    <citation type="submission" date="2023-09" db="EMBL/GenBank/DDBJ databases">
        <title>Genomes of two closely related lineages of the louse Polyplax serrata with different host specificities.</title>
        <authorList>
            <person name="Martinu J."/>
            <person name="Tarabai H."/>
            <person name="Stefka J."/>
            <person name="Hypsa V."/>
        </authorList>
    </citation>
    <scope>NUCLEOTIDE SEQUENCE [LARGE SCALE GENOMIC DNA]</scope>
    <source>
        <strain evidence="2">98ZLc_SE</strain>
    </source>
</reference>
<keyword evidence="3" id="KW-1185">Reference proteome</keyword>
<gene>
    <name evidence="2" type="ORF">RUM44_009783</name>
</gene>
<comment type="caution">
    <text evidence="2">The sequence shown here is derived from an EMBL/GenBank/DDBJ whole genome shotgun (WGS) entry which is preliminary data.</text>
</comment>